<evidence type="ECO:0000256" key="2">
    <source>
        <dbReference type="ARBA" id="ARBA00010790"/>
    </source>
</evidence>
<dbReference type="PIRSF" id="PIRSF000137">
    <property type="entry name" value="Alcohol_oxidase"/>
    <property type="match status" value="1"/>
</dbReference>
<dbReference type="EMBL" id="CAJMWS010000341">
    <property type="protein sequence ID" value="CAE6435797.1"/>
    <property type="molecule type" value="Genomic_DNA"/>
</dbReference>
<evidence type="ECO:0000256" key="8">
    <source>
        <dbReference type="SAM" id="SignalP"/>
    </source>
</evidence>
<dbReference type="InterPro" id="IPR000172">
    <property type="entry name" value="GMC_OxRdtase_N"/>
</dbReference>
<feature type="active site" description="Proton donor" evidence="7">
    <location>
        <position position="550"/>
    </location>
</feature>
<feature type="domain" description="Glucose-methanol-choline oxidoreductase N-terminal" evidence="9">
    <location>
        <begin position="293"/>
        <end position="307"/>
    </location>
</feature>
<keyword evidence="6" id="KW-0560">Oxidoreductase</keyword>
<dbReference type="Proteomes" id="UP000663846">
    <property type="component" value="Unassembled WGS sequence"/>
</dbReference>
<comment type="similarity">
    <text evidence="2">Belongs to the GMC oxidoreductase family.</text>
</comment>
<reference evidence="10" key="1">
    <citation type="submission" date="2021-01" db="EMBL/GenBank/DDBJ databases">
        <authorList>
            <person name="Kaushik A."/>
        </authorList>
    </citation>
    <scope>NUCLEOTIDE SEQUENCE</scope>
    <source>
        <strain evidence="10">AG1-1C</strain>
    </source>
</reference>
<keyword evidence="4 8" id="KW-0732">Signal</keyword>
<sequence length="615" mass="67619">MKLALLFSQLACIGVATATFSSSGEEFTKNDFDFLVVGGGLAGLVVANRLSENSNVRVGVIEAGRYFENDPFINTPAAVRNRNLQMNATYDWRLSTVPQKHLNNRQVPLPRGKALGGSSAISLLIFSRGSKIEYDAWERLGLLPYMKKAERFETVDPIRAAVDLGGIPASQGTKGMIAGSYNTWYSDPVFPYRAASMKVGIPANLDPDSGTTFGIYNAATSTNRTTGIRSYAANTYYKFAAHRSNLVVLTEAQATKIELDNSGKDITARGVSFQFKGKTFTAKAKKEVILSAGTLLTPQLLELSGIGDTNILKKHHITPKVDLPGVGENYQDHILVSTTYEVKKGFVTYDNIGYNATFRDAAEAQYEKTHDGPLTASNSMLSYIDLYYLASSGKIAHMHKSLWEDLEKQKPTPLQKEQYRIQELWLRKKMGNVEIILHPGKFTTGYFGPGGAKNDTSYISIIMCIQHPFSRGNIHLNTSDPLTPPAIDPNYLSKRIDQSILVESVKFADKIAKADPLASMLVTRQDPSPDVKSDEDITKWVKDNIRTLHHPIGTAAMAPKSLGGVVDEKLKVYGTSNLRVVDASVIPMHLATHLQRTIYGIAEKAAEIIKKDLGY</sequence>
<dbReference type="InterPro" id="IPR007867">
    <property type="entry name" value="GMC_OxRtase_C"/>
</dbReference>
<evidence type="ECO:0000256" key="4">
    <source>
        <dbReference type="ARBA" id="ARBA00022729"/>
    </source>
</evidence>
<evidence type="ECO:0000256" key="5">
    <source>
        <dbReference type="ARBA" id="ARBA00022827"/>
    </source>
</evidence>
<evidence type="ECO:0000256" key="6">
    <source>
        <dbReference type="ARBA" id="ARBA00023002"/>
    </source>
</evidence>
<dbReference type="Gene3D" id="3.30.560.10">
    <property type="entry name" value="Glucose Oxidase, domain 3"/>
    <property type="match status" value="1"/>
</dbReference>
<accession>A0A8H2XXC8</accession>
<comment type="cofactor">
    <cofactor evidence="1">
        <name>FAD</name>
        <dbReference type="ChEBI" id="CHEBI:57692"/>
    </cofactor>
</comment>
<gene>
    <name evidence="10" type="ORF">RDB_LOCUS120445</name>
</gene>
<dbReference type="GO" id="GO:0016614">
    <property type="term" value="F:oxidoreductase activity, acting on CH-OH group of donors"/>
    <property type="evidence" value="ECO:0007669"/>
    <property type="project" value="InterPro"/>
</dbReference>
<dbReference type="Gene3D" id="3.50.50.60">
    <property type="entry name" value="FAD/NAD(P)-binding domain"/>
    <property type="match status" value="1"/>
</dbReference>
<name>A0A8H2XXC8_9AGAM</name>
<dbReference type="GO" id="GO:0050660">
    <property type="term" value="F:flavin adenine dinucleotide binding"/>
    <property type="evidence" value="ECO:0007669"/>
    <property type="project" value="InterPro"/>
</dbReference>
<feature type="chain" id="PRO_5034669996" description="Glucose-methanol-choline oxidoreductase N-terminal domain-containing protein" evidence="8">
    <location>
        <begin position="19"/>
        <end position="615"/>
    </location>
</feature>
<dbReference type="PROSITE" id="PS00624">
    <property type="entry name" value="GMC_OXRED_2"/>
    <property type="match status" value="1"/>
</dbReference>
<proteinExistence type="inferred from homology"/>
<dbReference type="SUPFAM" id="SSF51905">
    <property type="entry name" value="FAD/NAD(P)-binding domain"/>
    <property type="match status" value="1"/>
</dbReference>
<comment type="caution">
    <text evidence="10">The sequence shown here is derived from an EMBL/GenBank/DDBJ whole genome shotgun (WGS) entry which is preliminary data.</text>
</comment>
<dbReference type="PANTHER" id="PTHR11552">
    <property type="entry name" value="GLUCOSE-METHANOL-CHOLINE GMC OXIDOREDUCTASE"/>
    <property type="match status" value="1"/>
</dbReference>
<dbReference type="InterPro" id="IPR012132">
    <property type="entry name" value="GMC_OxRdtase"/>
</dbReference>
<evidence type="ECO:0000313" key="11">
    <source>
        <dbReference type="Proteomes" id="UP000663846"/>
    </source>
</evidence>
<protein>
    <recommendedName>
        <fullName evidence="9">Glucose-methanol-choline oxidoreductase N-terminal domain-containing protein</fullName>
    </recommendedName>
</protein>
<keyword evidence="3" id="KW-0285">Flavoprotein</keyword>
<dbReference type="Pfam" id="PF05199">
    <property type="entry name" value="GMC_oxred_C"/>
    <property type="match status" value="1"/>
</dbReference>
<dbReference type="PANTHER" id="PTHR11552:SF201">
    <property type="entry name" value="GLUCOSE-METHANOL-CHOLINE OXIDOREDUCTASE N-TERMINAL DOMAIN-CONTAINING PROTEIN"/>
    <property type="match status" value="1"/>
</dbReference>
<dbReference type="SUPFAM" id="SSF54373">
    <property type="entry name" value="FAD-linked reductases, C-terminal domain"/>
    <property type="match status" value="1"/>
</dbReference>
<keyword evidence="5" id="KW-0274">FAD</keyword>
<evidence type="ECO:0000313" key="10">
    <source>
        <dbReference type="EMBL" id="CAE6435797.1"/>
    </source>
</evidence>
<evidence type="ECO:0000259" key="9">
    <source>
        <dbReference type="PROSITE" id="PS00624"/>
    </source>
</evidence>
<feature type="signal peptide" evidence="8">
    <location>
        <begin position="1"/>
        <end position="18"/>
    </location>
</feature>
<evidence type="ECO:0000256" key="1">
    <source>
        <dbReference type="ARBA" id="ARBA00001974"/>
    </source>
</evidence>
<dbReference type="Pfam" id="PF00732">
    <property type="entry name" value="GMC_oxred_N"/>
    <property type="match status" value="1"/>
</dbReference>
<evidence type="ECO:0000256" key="7">
    <source>
        <dbReference type="PIRSR" id="PIRSR000137-1"/>
    </source>
</evidence>
<evidence type="ECO:0000256" key="3">
    <source>
        <dbReference type="ARBA" id="ARBA00022630"/>
    </source>
</evidence>
<feature type="active site" description="Proton acceptor" evidence="7">
    <location>
        <position position="593"/>
    </location>
</feature>
<organism evidence="10 11">
    <name type="scientific">Rhizoctonia solani</name>
    <dbReference type="NCBI Taxonomy" id="456999"/>
    <lineage>
        <taxon>Eukaryota</taxon>
        <taxon>Fungi</taxon>
        <taxon>Dikarya</taxon>
        <taxon>Basidiomycota</taxon>
        <taxon>Agaricomycotina</taxon>
        <taxon>Agaricomycetes</taxon>
        <taxon>Cantharellales</taxon>
        <taxon>Ceratobasidiaceae</taxon>
        <taxon>Rhizoctonia</taxon>
    </lineage>
</organism>
<dbReference type="InterPro" id="IPR036188">
    <property type="entry name" value="FAD/NAD-bd_sf"/>
</dbReference>
<dbReference type="AlphaFoldDB" id="A0A8H2XXC8"/>